<organism evidence="2 3">
    <name type="scientific">Cylindrobasidium torrendii FP15055 ss-10</name>
    <dbReference type="NCBI Taxonomy" id="1314674"/>
    <lineage>
        <taxon>Eukaryota</taxon>
        <taxon>Fungi</taxon>
        <taxon>Dikarya</taxon>
        <taxon>Basidiomycota</taxon>
        <taxon>Agaricomycotina</taxon>
        <taxon>Agaricomycetes</taxon>
        <taxon>Agaricomycetidae</taxon>
        <taxon>Agaricales</taxon>
        <taxon>Marasmiineae</taxon>
        <taxon>Physalacriaceae</taxon>
        <taxon>Cylindrobasidium</taxon>
    </lineage>
</organism>
<evidence type="ECO:0000313" key="2">
    <source>
        <dbReference type="EMBL" id="KIY62808.1"/>
    </source>
</evidence>
<evidence type="ECO:0000256" key="1">
    <source>
        <dbReference type="SAM" id="SignalP"/>
    </source>
</evidence>
<keyword evidence="3" id="KW-1185">Reference proteome</keyword>
<name>A0A0D7AWQ8_9AGAR</name>
<feature type="signal peptide" evidence="1">
    <location>
        <begin position="1"/>
        <end position="16"/>
    </location>
</feature>
<feature type="chain" id="PRO_5002316813" evidence="1">
    <location>
        <begin position="17"/>
        <end position="90"/>
    </location>
</feature>
<protein>
    <submittedName>
        <fullName evidence="2">Uncharacterized protein</fullName>
    </submittedName>
</protein>
<evidence type="ECO:0000313" key="3">
    <source>
        <dbReference type="Proteomes" id="UP000054007"/>
    </source>
</evidence>
<dbReference type="EMBL" id="KN880747">
    <property type="protein sequence ID" value="KIY62808.1"/>
    <property type="molecule type" value="Genomic_DNA"/>
</dbReference>
<accession>A0A0D7AWQ8</accession>
<dbReference type="AlphaFoldDB" id="A0A0D7AWQ8"/>
<reference evidence="2 3" key="1">
    <citation type="journal article" date="2015" name="Fungal Genet. Biol.">
        <title>Evolution of novel wood decay mechanisms in Agaricales revealed by the genome sequences of Fistulina hepatica and Cylindrobasidium torrendii.</title>
        <authorList>
            <person name="Floudas D."/>
            <person name="Held B.W."/>
            <person name="Riley R."/>
            <person name="Nagy L.G."/>
            <person name="Koehler G."/>
            <person name="Ransdell A.S."/>
            <person name="Younus H."/>
            <person name="Chow J."/>
            <person name="Chiniquy J."/>
            <person name="Lipzen A."/>
            <person name="Tritt A."/>
            <person name="Sun H."/>
            <person name="Haridas S."/>
            <person name="LaButti K."/>
            <person name="Ohm R.A."/>
            <person name="Kues U."/>
            <person name="Blanchette R.A."/>
            <person name="Grigoriev I.V."/>
            <person name="Minto R.E."/>
            <person name="Hibbett D.S."/>
        </authorList>
    </citation>
    <scope>NUCLEOTIDE SEQUENCE [LARGE SCALE GENOMIC DNA]</scope>
    <source>
        <strain evidence="2 3">FP15055 ss-10</strain>
    </source>
</reference>
<dbReference type="Proteomes" id="UP000054007">
    <property type="component" value="Unassembled WGS sequence"/>
</dbReference>
<proteinExistence type="predicted"/>
<gene>
    <name evidence="2" type="ORF">CYLTODRAFT_163916</name>
</gene>
<keyword evidence="1" id="KW-0732">Signal</keyword>
<sequence length="90" mass="10219">MSQILCIWLIMNPAKCKSCWASCRDELHKMLLAGRKAGDSSLSSAVLRVCIQHFLPEFKPLFVLSSRPLRLSAFCQYDSDTDMRILELSP</sequence>